<feature type="compositionally biased region" description="Low complexity" evidence="1">
    <location>
        <begin position="428"/>
        <end position="447"/>
    </location>
</feature>
<organism evidence="2 3">
    <name type="scientific">Guyanagaster necrorhizus</name>
    <dbReference type="NCBI Taxonomy" id="856835"/>
    <lineage>
        <taxon>Eukaryota</taxon>
        <taxon>Fungi</taxon>
        <taxon>Dikarya</taxon>
        <taxon>Basidiomycota</taxon>
        <taxon>Agaricomycotina</taxon>
        <taxon>Agaricomycetes</taxon>
        <taxon>Agaricomycetidae</taxon>
        <taxon>Agaricales</taxon>
        <taxon>Marasmiineae</taxon>
        <taxon>Physalacriaceae</taxon>
        <taxon>Guyanagaster</taxon>
    </lineage>
</organism>
<feature type="region of interest" description="Disordered" evidence="1">
    <location>
        <begin position="428"/>
        <end position="453"/>
    </location>
</feature>
<feature type="compositionally biased region" description="Acidic residues" evidence="1">
    <location>
        <begin position="1"/>
        <end position="15"/>
    </location>
</feature>
<reference evidence="2" key="1">
    <citation type="submission" date="2020-11" db="EMBL/GenBank/DDBJ databases">
        <title>Adaptations for nitrogen fixation in a non-lichenized fungal sporocarp promotes dispersal by wood-feeding termites.</title>
        <authorList>
            <consortium name="DOE Joint Genome Institute"/>
            <person name="Koch R.A."/>
            <person name="Yoon G."/>
            <person name="Arayal U."/>
            <person name="Lail K."/>
            <person name="Amirebrahimi M."/>
            <person name="Labutti K."/>
            <person name="Lipzen A."/>
            <person name="Riley R."/>
            <person name="Barry K."/>
            <person name="Henrissat B."/>
            <person name="Grigoriev I.V."/>
            <person name="Herr J.R."/>
            <person name="Aime M.C."/>
        </authorList>
    </citation>
    <scope>NUCLEOTIDE SEQUENCE</scope>
    <source>
        <strain evidence="2">MCA 3950</strain>
    </source>
</reference>
<accession>A0A9P7VYF9</accession>
<comment type="caution">
    <text evidence="2">The sequence shown here is derived from an EMBL/GenBank/DDBJ whole genome shotgun (WGS) entry which is preliminary data.</text>
</comment>
<keyword evidence="3" id="KW-1185">Reference proteome</keyword>
<dbReference type="Proteomes" id="UP000812287">
    <property type="component" value="Unassembled WGS sequence"/>
</dbReference>
<gene>
    <name evidence="2" type="ORF">BT62DRAFT_1073586</name>
</gene>
<feature type="region of interest" description="Disordered" evidence="1">
    <location>
        <begin position="1"/>
        <end position="20"/>
    </location>
</feature>
<protein>
    <submittedName>
        <fullName evidence="2">Uncharacterized protein</fullName>
    </submittedName>
</protein>
<sequence>MSPFVEEDVVEDSEPEREALRQKRRLERKKRKEARVPTVASGIDLCDDDQNDAPVVPASASIGSVIGISDDSVSAASSHSWHGVPVKGVSQSARLHDCTTSSSEPQLPKKKYADPILNDSAIFSDSLENEDDDELGLNLARFAFPAQPTRKASSSTVTSRTESADVISKPVAPKQPHRTDRFSEDFTDVQLGGLLKCICCNISWTTRKSAAQKMKHVQSCAKKNSFSDSAVRTRIRQALESVDPKDLATKGRGRAKSQDATVPETFFRDVVHDVGPRKRTKRVDVLGTVKALVDTRDAILQKAETIIGHSASSSTHLLLSDANGHGIAATQDPGRSVLPERMAYDNSPLLWNPLHSDGDADLYPATQAFGPSKFGAEPASSTPSTLPSPTVDEPFPATQAFAPSKLGSRQAASSSPLSYCSNRSSINSSLSLTPSSSNARSPRSPLPTASLLPPYDMLPLQDGYYSDLSEACLHFDPHLDNNHIETSSPHTTQSIPVQSAKRRNKAATSTTSEKKSSAKDRRKGKGKAVKKRWKEKDFDANWEEELKKKIMRDTELYQRILRYEASIPMISSFNFFKLAGAEEDRPANGIFTLKLRCFLDGQVRLFMKLPNVNGLQRSW</sequence>
<dbReference type="OrthoDB" id="5576441at2759"/>
<feature type="region of interest" description="Disordered" evidence="1">
    <location>
        <begin position="362"/>
        <end position="398"/>
    </location>
</feature>
<evidence type="ECO:0000313" key="2">
    <source>
        <dbReference type="EMBL" id="KAG7449050.1"/>
    </source>
</evidence>
<feature type="compositionally biased region" description="Basic residues" evidence="1">
    <location>
        <begin position="520"/>
        <end position="530"/>
    </location>
</feature>
<feature type="region of interest" description="Disordered" evidence="1">
    <location>
        <begin position="92"/>
        <end position="111"/>
    </location>
</feature>
<feature type="compositionally biased region" description="Low complexity" evidence="1">
    <location>
        <begin position="378"/>
        <end position="390"/>
    </location>
</feature>
<evidence type="ECO:0000313" key="3">
    <source>
        <dbReference type="Proteomes" id="UP000812287"/>
    </source>
</evidence>
<feature type="region of interest" description="Disordered" evidence="1">
    <location>
        <begin position="151"/>
        <end position="179"/>
    </location>
</feature>
<name>A0A9P7VYF9_9AGAR</name>
<dbReference type="EMBL" id="MU250528">
    <property type="protein sequence ID" value="KAG7449050.1"/>
    <property type="molecule type" value="Genomic_DNA"/>
</dbReference>
<proteinExistence type="predicted"/>
<dbReference type="GeneID" id="66101243"/>
<dbReference type="AlphaFoldDB" id="A0A9P7VYF9"/>
<dbReference type="RefSeq" id="XP_043042550.1">
    <property type="nucleotide sequence ID" value="XM_043178949.1"/>
</dbReference>
<feature type="compositionally biased region" description="Polar residues" evidence="1">
    <location>
        <begin position="151"/>
        <end position="161"/>
    </location>
</feature>
<feature type="region of interest" description="Disordered" evidence="1">
    <location>
        <begin position="483"/>
        <end position="530"/>
    </location>
</feature>
<feature type="compositionally biased region" description="Polar residues" evidence="1">
    <location>
        <begin position="92"/>
        <end position="105"/>
    </location>
</feature>
<evidence type="ECO:0000256" key="1">
    <source>
        <dbReference type="SAM" id="MobiDB-lite"/>
    </source>
</evidence>
<feature type="compositionally biased region" description="Polar residues" evidence="1">
    <location>
        <begin position="484"/>
        <end position="497"/>
    </location>
</feature>